<dbReference type="OrthoDB" id="5242900at2"/>
<dbReference type="RefSeq" id="WP_126042030.1">
    <property type="nucleotide sequence ID" value="NZ_CP034438.1"/>
</dbReference>
<accession>A0A3Q8WUW7</accession>
<protein>
    <recommendedName>
        <fullName evidence="4">ComF family protein</fullName>
    </recommendedName>
</protein>
<dbReference type="EMBL" id="CP034438">
    <property type="protein sequence ID" value="AZN30889.1"/>
    <property type="molecule type" value="Genomic_DNA"/>
</dbReference>
<evidence type="ECO:0008006" key="4">
    <source>
        <dbReference type="Google" id="ProtNLM"/>
    </source>
</evidence>
<dbReference type="InterPro" id="IPR029057">
    <property type="entry name" value="PRTase-like"/>
</dbReference>
<dbReference type="PANTHER" id="PTHR47505:SF1">
    <property type="entry name" value="DNA UTILIZATION PROTEIN YHGH"/>
    <property type="match status" value="1"/>
</dbReference>
<dbReference type="InterPro" id="IPR051910">
    <property type="entry name" value="ComF/GntX_DNA_util-trans"/>
</dbReference>
<dbReference type="KEGG" id="fsl:EJO69_11660"/>
<sequence length="240" mass="25949">MSLLDLIFPVQCPGCGQWDTPACDACLERLCGLVDVSHRLPQLSRIDPDGTDSPLFPVWAMSSYEETGRLLQAWKRSPSADLDRLMGERAALAALQLPDLVSHGVIAIDFVPAPSHPGRYRDDTYVAGTLADSVARGFASTVDWPCTVTSRTLFAPRSGRQRGRTRRGRRMRAPVRLLADIEPRTIVLVDDVATTGATLEACWRAARGSHTILGAVCAAAVIPPAEFLRPGSADGQCDVK</sequence>
<dbReference type="CDD" id="cd06223">
    <property type="entry name" value="PRTases_typeI"/>
    <property type="match status" value="1"/>
</dbReference>
<dbReference type="AlphaFoldDB" id="A0A3Q8WUW7"/>
<organism evidence="2 3">
    <name type="scientific">Flaviflexus salsibiostraticola</name>
    <dbReference type="NCBI Taxonomy" id="1282737"/>
    <lineage>
        <taxon>Bacteria</taxon>
        <taxon>Bacillati</taxon>
        <taxon>Actinomycetota</taxon>
        <taxon>Actinomycetes</taxon>
        <taxon>Actinomycetales</taxon>
        <taxon>Actinomycetaceae</taxon>
        <taxon>Flaviflexus</taxon>
    </lineage>
</organism>
<dbReference type="InterPro" id="IPR000836">
    <property type="entry name" value="PRTase_dom"/>
</dbReference>
<dbReference type="Proteomes" id="UP000270021">
    <property type="component" value="Chromosome"/>
</dbReference>
<reference evidence="2 3" key="1">
    <citation type="submission" date="2018-12" db="EMBL/GenBank/DDBJ databases">
        <title>Complete genome sequence of Flaviflexus salsibiostraticola KCTC 33148.</title>
        <authorList>
            <person name="Bae J.-W."/>
        </authorList>
    </citation>
    <scope>NUCLEOTIDE SEQUENCE [LARGE SCALE GENOMIC DNA]</scope>
    <source>
        <strain evidence="2 3">KCTC 33148</strain>
    </source>
</reference>
<dbReference type="PANTHER" id="PTHR47505">
    <property type="entry name" value="DNA UTILIZATION PROTEIN YHGH"/>
    <property type="match status" value="1"/>
</dbReference>
<dbReference type="SUPFAM" id="SSF53271">
    <property type="entry name" value="PRTase-like"/>
    <property type="match status" value="1"/>
</dbReference>
<gene>
    <name evidence="2" type="ORF">EJO69_11660</name>
</gene>
<keyword evidence="3" id="KW-1185">Reference proteome</keyword>
<evidence type="ECO:0000313" key="2">
    <source>
        <dbReference type="EMBL" id="AZN30889.1"/>
    </source>
</evidence>
<dbReference type="Gene3D" id="3.40.50.2020">
    <property type="match status" value="1"/>
</dbReference>
<name>A0A3Q8WUW7_9ACTO</name>
<comment type="similarity">
    <text evidence="1">Belongs to the ComF/GntX family.</text>
</comment>
<proteinExistence type="inferred from homology"/>
<evidence type="ECO:0000313" key="3">
    <source>
        <dbReference type="Proteomes" id="UP000270021"/>
    </source>
</evidence>
<evidence type="ECO:0000256" key="1">
    <source>
        <dbReference type="ARBA" id="ARBA00008007"/>
    </source>
</evidence>